<evidence type="ECO:0000256" key="1">
    <source>
        <dbReference type="SAM" id="Phobius"/>
    </source>
</evidence>
<organism evidence="2 3">
    <name type="scientific">Halovenus rubra</name>
    <dbReference type="NCBI Taxonomy" id="869890"/>
    <lineage>
        <taxon>Archaea</taxon>
        <taxon>Methanobacteriati</taxon>
        <taxon>Methanobacteriota</taxon>
        <taxon>Stenosarchaea group</taxon>
        <taxon>Halobacteria</taxon>
        <taxon>Halobacteriales</taxon>
        <taxon>Haloarculaceae</taxon>
        <taxon>Halovenus</taxon>
    </lineage>
</organism>
<evidence type="ECO:0008006" key="4">
    <source>
        <dbReference type="Google" id="ProtNLM"/>
    </source>
</evidence>
<proteinExistence type="predicted"/>
<dbReference type="Proteomes" id="UP001596414">
    <property type="component" value="Unassembled WGS sequence"/>
</dbReference>
<protein>
    <recommendedName>
        <fullName evidence="4">PrgI family protein</fullName>
    </recommendedName>
</protein>
<dbReference type="AlphaFoldDB" id="A0ABD5X4Q7"/>
<feature type="transmembrane region" description="Helical" evidence="1">
    <location>
        <begin position="29"/>
        <end position="50"/>
    </location>
</feature>
<dbReference type="EMBL" id="JBHSZQ010000004">
    <property type="protein sequence ID" value="MFC7125514.1"/>
    <property type="molecule type" value="Genomic_DNA"/>
</dbReference>
<keyword evidence="1" id="KW-0812">Transmembrane</keyword>
<keyword evidence="1" id="KW-0472">Membrane</keyword>
<reference evidence="2 3" key="1">
    <citation type="journal article" date="2014" name="Int. J. Syst. Evol. Microbiol.">
        <title>Complete genome sequence of Corynebacterium casei LMG S-19264T (=DSM 44701T), isolated from a smear-ripened cheese.</title>
        <authorList>
            <consortium name="US DOE Joint Genome Institute (JGI-PGF)"/>
            <person name="Walter F."/>
            <person name="Albersmeier A."/>
            <person name="Kalinowski J."/>
            <person name="Ruckert C."/>
        </authorList>
    </citation>
    <scope>NUCLEOTIDE SEQUENCE [LARGE SCALE GENOMIC DNA]</scope>
    <source>
        <strain evidence="2 3">CGMCC 4.7215</strain>
    </source>
</reference>
<sequence length="107" mass="12170">MSENTPKTVSENRDADTFQYTLVVEITRAAFALGISGVVMTFLLFGLSLVETEKIEPIMPVFFFLCLLFPIVLYLYDRNHSRDLVIADFVLRIVRPLAVVYRLVIGP</sequence>
<feature type="transmembrane region" description="Helical" evidence="1">
    <location>
        <begin position="57"/>
        <end position="76"/>
    </location>
</feature>
<gene>
    <name evidence="2" type="ORF">ACFQJ7_05600</name>
</gene>
<dbReference type="RefSeq" id="WP_267636512.1">
    <property type="nucleotide sequence ID" value="NZ_JAODIY010000004.1"/>
</dbReference>
<evidence type="ECO:0000313" key="2">
    <source>
        <dbReference type="EMBL" id="MFC7125514.1"/>
    </source>
</evidence>
<comment type="caution">
    <text evidence="2">The sequence shown here is derived from an EMBL/GenBank/DDBJ whole genome shotgun (WGS) entry which is preliminary data.</text>
</comment>
<accession>A0ABD5X4Q7</accession>
<keyword evidence="1" id="KW-1133">Transmembrane helix</keyword>
<name>A0ABD5X4Q7_9EURY</name>
<evidence type="ECO:0000313" key="3">
    <source>
        <dbReference type="Proteomes" id="UP001596414"/>
    </source>
</evidence>